<evidence type="ECO:0000256" key="1">
    <source>
        <dbReference type="ARBA" id="ARBA00023015"/>
    </source>
</evidence>
<organism evidence="6 7">
    <name type="scientific">Lichenifustis flavocetrariae</name>
    <dbReference type="NCBI Taxonomy" id="2949735"/>
    <lineage>
        <taxon>Bacteria</taxon>
        <taxon>Pseudomonadati</taxon>
        <taxon>Pseudomonadota</taxon>
        <taxon>Alphaproteobacteria</taxon>
        <taxon>Hyphomicrobiales</taxon>
        <taxon>Lichenihabitantaceae</taxon>
        <taxon>Lichenifustis</taxon>
    </lineage>
</organism>
<dbReference type="SUPFAM" id="SSF46689">
    <property type="entry name" value="Homeodomain-like"/>
    <property type="match status" value="1"/>
</dbReference>
<dbReference type="AlphaFoldDB" id="A0AA41Z087"/>
<dbReference type="PANTHER" id="PTHR30055:SF234">
    <property type="entry name" value="HTH-TYPE TRANSCRIPTIONAL REGULATOR BETI"/>
    <property type="match status" value="1"/>
</dbReference>
<evidence type="ECO:0000313" key="7">
    <source>
        <dbReference type="Proteomes" id="UP001165667"/>
    </source>
</evidence>
<evidence type="ECO:0000256" key="2">
    <source>
        <dbReference type="ARBA" id="ARBA00023125"/>
    </source>
</evidence>
<dbReference type="EMBL" id="JAMOIM010000015">
    <property type="protein sequence ID" value="MCW6510378.1"/>
    <property type="molecule type" value="Genomic_DNA"/>
</dbReference>
<dbReference type="GO" id="GO:0003700">
    <property type="term" value="F:DNA-binding transcription factor activity"/>
    <property type="evidence" value="ECO:0007669"/>
    <property type="project" value="TreeGrafter"/>
</dbReference>
<keyword evidence="3" id="KW-0804">Transcription</keyword>
<dbReference type="InterPro" id="IPR001647">
    <property type="entry name" value="HTH_TetR"/>
</dbReference>
<feature type="DNA-binding region" description="H-T-H motif" evidence="4">
    <location>
        <begin position="38"/>
        <end position="57"/>
    </location>
</feature>
<protein>
    <submittedName>
        <fullName evidence="6">TetR/AcrR family transcriptional regulator</fullName>
    </submittedName>
</protein>
<dbReference type="InterPro" id="IPR050109">
    <property type="entry name" value="HTH-type_TetR-like_transc_reg"/>
</dbReference>
<evidence type="ECO:0000256" key="3">
    <source>
        <dbReference type="ARBA" id="ARBA00023163"/>
    </source>
</evidence>
<keyword evidence="1" id="KW-0805">Transcription regulation</keyword>
<reference evidence="6" key="1">
    <citation type="submission" date="2022-05" db="EMBL/GenBank/DDBJ databases">
        <authorList>
            <person name="Pankratov T."/>
        </authorList>
    </citation>
    <scope>NUCLEOTIDE SEQUENCE</scope>
    <source>
        <strain evidence="6">BP6-180914</strain>
    </source>
</reference>
<dbReference type="Gene3D" id="1.10.357.10">
    <property type="entry name" value="Tetracycline Repressor, domain 2"/>
    <property type="match status" value="1"/>
</dbReference>
<dbReference type="RefSeq" id="WP_282586753.1">
    <property type="nucleotide sequence ID" value="NZ_JAMOIM010000015.1"/>
</dbReference>
<evidence type="ECO:0000313" key="6">
    <source>
        <dbReference type="EMBL" id="MCW6510378.1"/>
    </source>
</evidence>
<sequence length="215" mass="22692">MAISKSASQPPTLRADAMRRRVIEAAERLLRKGSAEFSMRELAAEAGVSFATPFNQFGSKVAIMHALSAQRIAAMAERFDEAKPEGDAADRVLVAVEFAAAVMLAEPQVNRAIIGTLGAPGGEPGQVYARSRALWTQALGDGNGLNPELIDLARSVLPDQLAVAFRGVLSFWTAGEVSDAELAARTRTAAAASLLGFVDGKRRVAMLALLSEIGD</sequence>
<dbReference type="GO" id="GO:0000976">
    <property type="term" value="F:transcription cis-regulatory region binding"/>
    <property type="evidence" value="ECO:0007669"/>
    <property type="project" value="TreeGrafter"/>
</dbReference>
<dbReference type="Pfam" id="PF00440">
    <property type="entry name" value="TetR_N"/>
    <property type="match status" value="1"/>
</dbReference>
<evidence type="ECO:0000259" key="5">
    <source>
        <dbReference type="PROSITE" id="PS50977"/>
    </source>
</evidence>
<keyword evidence="7" id="KW-1185">Reference proteome</keyword>
<dbReference type="PROSITE" id="PS50977">
    <property type="entry name" value="HTH_TETR_2"/>
    <property type="match status" value="1"/>
</dbReference>
<accession>A0AA41Z087</accession>
<proteinExistence type="predicted"/>
<feature type="domain" description="HTH tetR-type" evidence="5">
    <location>
        <begin position="16"/>
        <end position="75"/>
    </location>
</feature>
<keyword evidence="2 4" id="KW-0238">DNA-binding</keyword>
<name>A0AA41Z087_9HYPH</name>
<dbReference type="Proteomes" id="UP001165667">
    <property type="component" value="Unassembled WGS sequence"/>
</dbReference>
<dbReference type="InterPro" id="IPR009057">
    <property type="entry name" value="Homeodomain-like_sf"/>
</dbReference>
<dbReference type="PANTHER" id="PTHR30055">
    <property type="entry name" value="HTH-TYPE TRANSCRIPTIONAL REGULATOR RUTR"/>
    <property type="match status" value="1"/>
</dbReference>
<comment type="caution">
    <text evidence="6">The sequence shown here is derived from an EMBL/GenBank/DDBJ whole genome shotgun (WGS) entry which is preliminary data.</text>
</comment>
<evidence type="ECO:0000256" key="4">
    <source>
        <dbReference type="PROSITE-ProRule" id="PRU00335"/>
    </source>
</evidence>
<gene>
    <name evidence="6" type="ORF">M8523_20375</name>
</gene>